<dbReference type="EMBL" id="MNCJ02000322">
    <property type="protein sequence ID" value="KAF5797426.1"/>
    <property type="molecule type" value="Genomic_DNA"/>
</dbReference>
<dbReference type="Gramene" id="mRNA:HanXRQr2_Chr07g0280451">
    <property type="protein sequence ID" value="mRNA:HanXRQr2_Chr07g0280451"/>
    <property type="gene ID" value="HanXRQr2_Chr07g0280451"/>
</dbReference>
<accession>A0A9K3II28</accession>
<reference evidence="1" key="2">
    <citation type="submission" date="2020-06" db="EMBL/GenBank/DDBJ databases">
        <title>Helianthus annuus Genome sequencing and assembly Release 2.</title>
        <authorList>
            <person name="Gouzy J."/>
            <person name="Langlade N."/>
            <person name="Munos S."/>
        </authorList>
    </citation>
    <scope>NUCLEOTIDE SEQUENCE</scope>
    <source>
        <tissue evidence="1">Leaves</tissue>
    </source>
</reference>
<evidence type="ECO:0000313" key="1">
    <source>
        <dbReference type="EMBL" id="KAF5797426.1"/>
    </source>
</evidence>
<sequence length="47" mass="5806">MFYYVFGDLVVFFSNYDFILHIKYTHRLLDTKRQTLHTSSSFMYMEV</sequence>
<comment type="caution">
    <text evidence="1">The sequence shown here is derived from an EMBL/GenBank/DDBJ whole genome shotgun (WGS) entry which is preliminary data.</text>
</comment>
<organism evidence="1 2">
    <name type="scientific">Helianthus annuus</name>
    <name type="common">Common sunflower</name>
    <dbReference type="NCBI Taxonomy" id="4232"/>
    <lineage>
        <taxon>Eukaryota</taxon>
        <taxon>Viridiplantae</taxon>
        <taxon>Streptophyta</taxon>
        <taxon>Embryophyta</taxon>
        <taxon>Tracheophyta</taxon>
        <taxon>Spermatophyta</taxon>
        <taxon>Magnoliopsida</taxon>
        <taxon>eudicotyledons</taxon>
        <taxon>Gunneridae</taxon>
        <taxon>Pentapetalae</taxon>
        <taxon>asterids</taxon>
        <taxon>campanulids</taxon>
        <taxon>Asterales</taxon>
        <taxon>Asteraceae</taxon>
        <taxon>Asteroideae</taxon>
        <taxon>Heliantheae alliance</taxon>
        <taxon>Heliantheae</taxon>
        <taxon>Helianthus</taxon>
    </lineage>
</organism>
<keyword evidence="2" id="KW-1185">Reference proteome</keyword>
<protein>
    <submittedName>
        <fullName evidence="1">Uncharacterized protein</fullName>
    </submittedName>
</protein>
<name>A0A9K3II28_HELAN</name>
<dbReference type="Proteomes" id="UP000215914">
    <property type="component" value="Unassembled WGS sequence"/>
</dbReference>
<dbReference type="AlphaFoldDB" id="A0A9K3II28"/>
<reference evidence="1" key="1">
    <citation type="journal article" date="2017" name="Nature">
        <title>The sunflower genome provides insights into oil metabolism, flowering and Asterid evolution.</title>
        <authorList>
            <person name="Badouin H."/>
            <person name="Gouzy J."/>
            <person name="Grassa C.J."/>
            <person name="Murat F."/>
            <person name="Staton S.E."/>
            <person name="Cottret L."/>
            <person name="Lelandais-Briere C."/>
            <person name="Owens G.L."/>
            <person name="Carrere S."/>
            <person name="Mayjonade B."/>
            <person name="Legrand L."/>
            <person name="Gill N."/>
            <person name="Kane N.C."/>
            <person name="Bowers J.E."/>
            <person name="Hubner S."/>
            <person name="Bellec A."/>
            <person name="Berard A."/>
            <person name="Berges H."/>
            <person name="Blanchet N."/>
            <person name="Boniface M.C."/>
            <person name="Brunel D."/>
            <person name="Catrice O."/>
            <person name="Chaidir N."/>
            <person name="Claudel C."/>
            <person name="Donnadieu C."/>
            <person name="Faraut T."/>
            <person name="Fievet G."/>
            <person name="Helmstetter N."/>
            <person name="King M."/>
            <person name="Knapp S.J."/>
            <person name="Lai Z."/>
            <person name="Le Paslier M.C."/>
            <person name="Lippi Y."/>
            <person name="Lorenzon L."/>
            <person name="Mandel J.R."/>
            <person name="Marage G."/>
            <person name="Marchand G."/>
            <person name="Marquand E."/>
            <person name="Bret-Mestries E."/>
            <person name="Morien E."/>
            <person name="Nambeesan S."/>
            <person name="Nguyen T."/>
            <person name="Pegot-Espagnet P."/>
            <person name="Pouilly N."/>
            <person name="Raftis F."/>
            <person name="Sallet E."/>
            <person name="Schiex T."/>
            <person name="Thomas J."/>
            <person name="Vandecasteele C."/>
            <person name="Vares D."/>
            <person name="Vear F."/>
            <person name="Vautrin S."/>
            <person name="Crespi M."/>
            <person name="Mangin B."/>
            <person name="Burke J.M."/>
            <person name="Salse J."/>
            <person name="Munos S."/>
            <person name="Vincourt P."/>
            <person name="Rieseberg L.H."/>
            <person name="Langlade N.B."/>
        </authorList>
    </citation>
    <scope>NUCLEOTIDE SEQUENCE</scope>
    <source>
        <tissue evidence="1">Leaves</tissue>
    </source>
</reference>
<evidence type="ECO:0000313" key="2">
    <source>
        <dbReference type="Proteomes" id="UP000215914"/>
    </source>
</evidence>
<gene>
    <name evidence="1" type="ORF">HanXRQr2_Chr07g0280451</name>
</gene>
<proteinExistence type="predicted"/>